<protein>
    <submittedName>
        <fullName evidence="2">Ovule protein</fullName>
    </submittedName>
</protein>
<accession>A0A0K0F5V1</accession>
<name>A0A0K0F5V1_STRVS</name>
<evidence type="ECO:0000313" key="1">
    <source>
        <dbReference type="Proteomes" id="UP000035680"/>
    </source>
</evidence>
<organism evidence="1 2">
    <name type="scientific">Strongyloides venezuelensis</name>
    <name type="common">Threadworm</name>
    <dbReference type="NCBI Taxonomy" id="75913"/>
    <lineage>
        <taxon>Eukaryota</taxon>
        <taxon>Metazoa</taxon>
        <taxon>Ecdysozoa</taxon>
        <taxon>Nematoda</taxon>
        <taxon>Chromadorea</taxon>
        <taxon>Rhabditida</taxon>
        <taxon>Tylenchina</taxon>
        <taxon>Panagrolaimomorpha</taxon>
        <taxon>Strongyloidoidea</taxon>
        <taxon>Strongyloididae</taxon>
        <taxon>Strongyloides</taxon>
    </lineage>
</organism>
<reference evidence="1" key="1">
    <citation type="submission" date="2014-07" db="EMBL/GenBank/DDBJ databases">
        <authorList>
            <person name="Martin A.A"/>
            <person name="De Silva N."/>
        </authorList>
    </citation>
    <scope>NUCLEOTIDE SEQUENCE</scope>
</reference>
<keyword evidence="1" id="KW-1185">Reference proteome</keyword>
<dbReference type="AlphaFoldDB" id="A0A0K0F5V1"/>
<dbReference type="WBParaSite" id="SVE_0419300.1">
    <property type="protein sequence ID" value="SVE_0419300.1"/>
    <property type="gene ID" value="SVE_0419300"/>
</dbReference>
<proteinExistence type="predicted"/>
<dbReference type="Proteomes" id="UP000035680">
    <property type="component" value="Unassembled WGS sequence"/>
</dbReference>
<reference evidence="2" key="2">
    <citation type="submission" date="2015-08" db="UniProtKB">
        <authorList>
            <consortium name="WormBaseParasite"/>
        </authorList>
    </citation>
    <scope>IDENTIFICATION</scope>
</reference>
<sequence>MEYFWVRVSSSILITPNVINISTENENPSVHLSIIFMEDKNDEVNTICNQSSIEFLSEPTRTTSVFRKHR</sequence>
<evidence type="ECO:0000313" key="2">
    <source>
        <dbReference type="WBParaSite" id="SVE_0419300.1"/>
    </source>
</evidence>